<keyword evidence="3" id="KW-1185">Reference proteome</keyword>
<feature type="transmembrane region" description="Helical" evidence="1">
    <location>
        <begin position="84"/>
        <end position="106"/>
    </location>
</feature>
<keyword evidence="1" id="KW-1133">Transmembrane helix</keyword>
<comment type="caution">
    <text evidence="2">The sequence shown here is derived from an EMBL/GenBank/DDBJ whole genome shotgun (WGS) entry which is preliminary data.</text>
</comment>
<dbReference type="SUPFAM" id="SSF81321">
    <property type="entry name" value="Family A G protein-coupled receptor-like"/>
    <property type="match status" value="1"/>
</dbReference>
<evidence type="ECO:0008006" key="4">
    <source>
        <dbReference type="Google" id="ProtNLM"/>
    </source>
</evidence>
<evidence type="ECO:0000313" key="2">
    <source>
        <dbReference type="EMBL" id="CAH3107542.1"/>
    </source>
</evidence>
<dbReference type="Proteomes" id="UP001159405">
    <property type="component" value="Unassembled WGS sequence"/>
</dbReference>
<evidence type="ECO:0000313" key="3">
    <source>
        <dbReference type="Proteomes" id="UP001159405"/>
    </source>
</evidence>
<keyword evidence="1" id="KW-0812">Transmembrane</keyword>
<keyword evidence="1" id="KW-0472">Membrane</keyword>
<name>A0ABN8NFN2_9CNID</name>
<feature type="transmembrane region" description="Helical" evidence="1">
    <location>
        <begin position="126"/>
        <end position="144"/>
    </location>
</feature>
<dbReference type="EMBL" id="CALNXK010000020">
    <property type="protein sequence ID" value="CAH3107542.1"/>
    <property type="molecule type" value="Genomic_DNA"/>
</dbReference>
<protein>
    <recommendedName>
        <fullName evidence="4">Vomeronasal type-1 receptor</fullName>
    </recommendedName>
</protein>
<proteinExistence type="predicted"/>
<sequence length="209" mass="23871">MEKRGLKYSAAHSQRYRGRFGITWKCACLFGNCYKFPPTPIFQLPSVQLSNRLSNRHLDMRANRSGVHQPVNLLPQEQNKPGKLVYHVLVSLPCQTSFFHLVSIRIDCFVAVVFPVRHKIFMEKGGLKYFLLFNFLIVVVLLHHGKKTKQLTARTVSVKVVTRLEVRVTCTLAIATGVNTVCWVPIMTVYATEKWQNSPLHFCLTTLAL</sequence>
<reference evidence="2 3" key="1">
    <citation type="submission" date="2022-05" db="EMBL/GenBank/DDBJ databases">
        <authorList>
            <consortium name="Genoscope - CEA"/>
            <person name="William W."/>
        </authorList>
    </citation>
    <scope>NUCLEOTIDE SEQUENCE [LARGE SCALE GENOMIC DNA]</scope>
</reference>
<evidence type="ECO:0000256" key="1">
    <source>
        <dbReference type="SAM" id="Phobius"/>
    </source>
</evidence>
<accession>A0ABN8NFN2</accession>
<dbReference type="Gene3D" id="1.20.1070.10">
    <property type="entry name" value="Rhodopsin 7-helix transmembrane proteins"/>
    <property type="match status" value="1"/>
</dbReference>
<gene>
    <name evidence="2" type="ORF">PLOB_00016714</name>
</gene>
<organism evidence="2 3">
    <name type="scientific">Porites lobata</name>
    <dbReference type="NCBI Taxonomy" id="104759"/>
    <lineage>
        <taxon>Eukaryota</taxon>
        <taxon>Metazoa</taxon>
        <taxon>Cnidaria</taxon>
        <taxon>Anthozoa</taxon>
        <taxon>Hexacorallia</taxon>
        <taxon>Scleractinia</taxon>
        <taxon>Fungiina</taxon>
        <taxon>Poritidae</taxon>
        <taxon>Porites</taxon>
    </lineage>
</organism>